<evidence type="ECO:0000256" key="2">
    <source>
        <dbReference type="ARBA" id="ARBA00022692"/>
    </source>
</evidence>
<feature type="transmembrane region" description="Helical" evidence="5">
    <location>
        <begin position="95"/>
        <end position="112"/>
    </location>
</feature>
<feature type="transmembrane region" description="Helical" evidence="5">
    <location>
        <begin position="119"/>
        <end position="137"/>
    </location>
</feature>
<feature type="transmembrane region" description="Helical" evidence="5">
    <location>
        <begin position="329"/>
        <end position="352"/>
    </location>
</feature>
<organism evidence="7 8">
    <name type="scientific">Guyparkeria halophila</name>
    <dbReference type="NCBI Taxonomy" id="47960"/>
    <lineage>
        <taxon>Bacteria</taxon>
        <taxon>Pseudomonadati</taxon>
        <taxon>Pseudomonadota</taxon>
        <taxon>Gammaproteobacteria</taxon>
        <taxon>Chromatiales</taxon>
        <taxon>Thioalkalibacteraceae</taxon>
        <taxon>Guyparkeria</taxon>
    </lineage>
</organism>
<dbReference type="AlphaFoldDB" id="A0A6I6D407"/>
<evidence type="ECO:0000313" key="8">
    <source>
        <dbReference type="Proteomes" id="UP000427716"/>
    </source>
</evidence>
<dbReference type="InterPro" id="IPR007016">
    <property type="entry name" value="O-antigen_ligase-rel_domated"/>
</dbReference>
<dbReference type="PANTHER" id="PTHR37422">
    <property type="entry name" value="TEICHURONIC ACID BIOSYNTHESIS PROTEIN TUAE"/>
    <property type="match status" value="1"/>
</dbReference>
<feature type="domain" description="O-antigen ligase-related" evidence="6">
    <location>
        <begin position="193"/>
        <end position="342"/>
    </location>
</feature>
<evidence type="ECO:0000313" key="7">
    <source>
        <dbReference type="EMBL" id="QGT78314.1"/>
    </source>
</evidence>
<evidence type="ECO:0000256" key="4">
    <source>
        <dbReference type="ARBA" id="ARBA00023136"/>
    </source>
</evidence>
<feature type="transmembrane region" description="Helical" evidence="5">
    <location>
        <begin position="183"/>
        <end position="203"/>
    </location>
</feature>
<dbReference type="GO" id="GO:0016020">
    <property type="term" value="C:membrane"/>
    <property type="evidence" value="ECO:0007669"/>
    <property type="project" value="UniProtKB-SubCell"/>
</dbReference>
<keyword evidence="8" id="KW-1185">Reference proteome</keyword>
<feature type="transmembrane region" description="Helical" evidence="5">
    <location>
        <begin position="66"/>
        <end position="83"/>
    </location>
</feature>
<dbReference type="Pfam" id="PF04932">
    <property type="entry name" value="Wzy_C"/>
    <property type="match status" value="1"/>
</dbReference>
<sequence>MSPLSHVLPRWDRLTLTIVGLTILTFLVFPFGRSANAPLAILALIGLWLLATRWRKVWAQPVTRWLLILVAALWIPQWLALPGAVNFERAWSDAIYYPLFGIAALPVIWVAQRHDVLPVILYSLLAIVFVWAVDGLWQFATGTNVLGYPYPRPRLSGLFGENLTMGVVIAHLLPLLLEATRRLIQRCVAWGLVILPILAVIMLSGSRSAMLLMLFGLVLYGALVLLFSRPRWYWIVGAIAVVFVGMAGTLALSPETRDRVERVGKIFEMDRESFNQATSKRGDVWLSGWEVAKDDPWLGVGVRGYELAAVERGYTDRPYMHLHFFALDVQVSTGLVGLLAYLSAYFAFLVVLWRAGGNMAAGVGVVAVGLALLPINTHFGFYASYTLAIIWPIIGLAAALVVSQSVGEKA</sequence>
<dbReference type="RefSeq" id="WP_156573668.1">
    <property type="nucleotide sequence ID" value="NZ_CP046415.1"/>
</dbReference>
<keyword evidence="2 5" id="KW-0812">Transmembrane</keyword>
<keyword evidence="7" id="KW-0436">Ligase</keyword>
<dbReference type="PANTHER" id="PTHR37422:SF21">
    <property type="entry name" value="EXOQ-LIKE PROTEIN"/>
    <property type="match status" value="1"/>
</dbReference>
<gene>
    <name evidence="7" type="ORF">GM160_05030</name>
</gene>
<dbReference type="KEGG" id="ghl:GM160_05030"/>
<evidence type="ECO:0000256" key="1">
    <source>
        <dbReference type="ARBA" id="ARBA00004141"/>
    </source>
</evidence>
<dbReference type="InterPro" id="IPR051533">
    <property type="entry name" value="WaaL-like"/>
</dbReference>
<comment type="subcellular location">
    <subcellularLocation>
        <location evidence="1">Membrane</location>
        <topology evidence="1">Multi-pass membrane protein</topology>
    </subcellularLocation>
</comment>
<feature type="transmembrane region" description="Helical" evidence="5">
    <location>
        <begin position="209"/>
        <end position="227"/>
    </location>
</feature>
<reference evidence="7 8" key="1">
    <citation type="submission" date="2019-11" db="EMBL/GenBank/DDBJ databases">
        <authorList>
            <person name="Zhang J."/>
            <person name="Sun C."/>
        </authorList>
    </citation>
    <scope>NUCLEOTIDE SEQUENCE [LARGE SCALE GENOMIC DNA]</scope>
    <source>
        <strain evidence="8">sp2</strain>
    </source>
</reference>
<evidence type="ECO:0000259" key="6">
    <source>
        <dbReference type="Pfam" id="PF04932"/>
    </source>
</evidence>
<dbReference type="GO" id="GO:0016874">
    <property type="term" value="F:ligase activity"/>
    <property type="evidence" value="ECO:0007669"/>
    <property type="project" value="UniProtKB-KW"/>
</dbReference>
<dbReference type="Proteomes" id="UP000427716">
    <property type="component" value="Chromosome"/>
</dbReference>
<keyword evidence="3 5" id="KW-1133">Transmembrane helix</keyword>
<feature type="transmembrane region" description="Helical" evidence="5">
    <location>
        <begin position="37"/>
        <end position="54"/>
    </location>
</feature>
<dbReference type="EMBL" id="CP046415">
    <property type="protein sequence ID" value="QGT78314.1"/>
    <property type="molecule type" value="Genomic_DNA"/>
</dbReference>
<feature type="transmembrane region" description="Helical" evidence="5">
    <location>
        <begin position="359"/>
        <end position="376"/>
    </location>
</feature>
<feature type="transmembrane region" description="Helical" evidence="5">
    <location>
        <begin position="232"/>
        <end position="252"/>
    </location>
</feature>
<name>A0A6I6D407_9GAMM</name>
<accession>A0A6I6D407</accession>
<proteinExistence type="predicted"/>
<feature type="transmembrane region" description="Helical" evidence="5">
    <location>
        <begin position="12"/>
        <end position="31"/>
    </location>
</feature>
<protein>
    <submittedName>
        <fullName evidence="7">O-antigen ligase family protein</fullName>
    </submittedName>
</protein>
<evidence type="ECO:0000256" key="5">
    <source>
        <dbReference type="SAM" id="Phobius"/>
    </source>
</evidence>
<evidence type="ECO:0000256" key="3">
    <source>
        <dbReference type="ARBA" id="ARBA00022989"/>
    </source>
</evidence>
<keyword evidence="4 5" id="KW-0472">Membrane</keyword>
<feature type="transmembrane region" description="Helical" evidence="5">
    <location>
        <begin position="382"/>
        <end position="402"/>
    </location>
</feature>
<feature type="transmembrane region" description="Helical" evidence="5">
    <location>
        <begin position="157"/>
        <end position="176"/>
    </location>
</feature>